<dbReference type="SMART" id="SM01012">
    <property type="entry name" value="ANTAR"/>
    <property type="match status" value="1"/>
</dbReference>
<sequence>MGMQDVKDGRAARPAGARAAPDGAVAAAPEPRRLESAFVALAWLAASDLPERARLERLAHVVAGVLPPTASVGVALGAPWAPDAVVTTGLRASAADRVQIGAGYGPCASAWTHGTSVLVGDLGADPRWPRLATAAAREGVRSAIAVLVHADAGAVGVVGCYAAGTDVFDEEHVRTVELLASAAGATLTALRLRAHSDEVVGQLNRALTSRAVIDQAKGVVMAVRGGTADDAFAYLARVSQAQNVRLGLTARRVVEQARTGTLVLPEGPHG</sequence>
<gene>
    <name evidence="7" type="ORF">E5225_09195</name>
</gene>
<evidence type="ECO:0000259" key="6">
    <source>
        <dbReference type="PROSITE" id="PS50921"/>
    </source>
</evidence>
<keyword evidence="4" id="KW-0804">Transcription</keyword>
<evidence type="ECO:0000256" key="3">
    <source>
        <dbReference type="ARBA" id="ARBA00023015"/>
    </source>
</evidence>
<keyword evidence="3" id="KW-0805">Transcription regulation</keyword>
<evidence type="ECO:0000256" key="5">
    <source>
        <dbReference type="SAM" id="MobiDB-lite"/>
    </source>
</evidence>
<keyword evidence="2" id="KW-0418">Kinase</keyword>
<dbReference type="SUPFAM" id="SSF55781">
    <property type="entry name" value="GAF domain-like"/>
    <property type="match status" value="1"/>
</dbReference>
<dbReference type="Pfam" id="PF03861">
    <property type="entry name" value="ANTAR"/>
    <property type="match status" value="1"/>
</dbReference>
<evidence type="ECO:0000313" key="7">
    <source>
        <dbReference type="EMBL" id="QCB93709.1"/>
    </source>
</evidence>
<dbReference type="AlphaFoldDB" id="A0A4P7SHL9"/>
<evidence type="ECO:0000256" key="4">
    <source>
        <dbReference type="ARBA" id="ARBA00023163"/>
    </source>
</evidence>
<dbReference type="GO" id="GO:0003723">
    <property type="term" value="F:RNA binding"/>
    <property type="evidence" value="ECO:0007669"/>
    <property type="project" value="InterPro"/>
</dbReference>
<evidence type="ECO:0000256" key="1">
    <source>
        <dbReference type="ARBA" id="ARBA00022679"/>
    </source>
</evidence>
<dbReference type="PIRSF" id="PIRSF036625">
    <property type="entry name" value="GAF_ANTAR"/>
    <property type="match status" value="1"/>
</dbReference>
<accession>A0A4P7SHL9</accession>
<dbReference type="Proteomes" id="UP000296469">
    <property type="component" value="Chromosome"/>
</dbReference>
<proteinExistence type="predicted"/>
<feature type="region of interest" description="Disordered" evidence="5">
    <location>
        <begin position="1"/>
        <end position="25"/>
    </location>
</feature>
<dbReference type="Gene3D" id="1.10.10.10">
    <property type="entry name" value="Winged helix-like DNA-binding domain superfamily/Winged helix DNA-binding domain"/>
    <property type="match status" value="1"/>
</dbReference>
<evidence type="ECO:0000256" key="2">
    <source>
        <dbReference type="ARBA" id="ARBA00022777"/>
    </source>
</evidence>
<dbReference type="Pfam" id="PF13185">
    <property type="entry name" value="GAF_2"/>
    <property type="match status" value="1"/>
</dbReference>
<dbReference type="RefSeq" id="WP_135972393.1">
    <property type="nucleotide sequence ID" value="NZ_CP039291.1"/>
</dbReference>
<keyword evidence="8" id="KW-1185">Reference proteome</keyword>
<dbReference type="EMBL" id="CP039291">
    <property type="protein sequence ID" value="QCB93709.1"/>
    <property type="molecule type" value="Genomic_DNA"/>
</dbReference>
<dbReference type="InterPro" id="IPR003018">
    <property type="entry name" value="GAF"/>
</dbReference>
<feature type="domain" description="ANTAR" evidence="6">
    <location>
        <begin position="193"/>
        <end position="254"/>
    </location>
</feature>
<dbReference type="InterPro" id="IPR011006">
    <property type="entry name" value="CheY-like_superfamily"/>
</dbReference>
<dbReference type="GO" id="GO:0016301">
    <property type="term" value="F:kinase activity"/>
    <property type="evidence" value="ECO:0007669"/>
    <property type="project" value="UniProtKB-KW"/>
</dbReference>
<organism evidence="7 8">
    <name type="scientific">Cellulomonas shaoxiangyii</name>
    <dbReference type="NCBI Taxonomy" id="2566013"/>
    <lineage>
        <taxon>Bacteria</taxon>
        <taxon>Bacillati</taxon>
        <taxon>Actinomycetota</taxon>
        <taxon>Actinomycetes</taxon>
        <taxon>Micrococcales</taxon>
        <taxon>Cellulomonadaceae</taxon>
        <taxon>Cellulomonas</taxon>
    </lineage>
</organism>
<name>A0A4P7SHL9_9CELL</name>
<dbReference type="OrthoDB" id="3688893at2"/>
<dbReference type="SUPFAM" id="SSF52172">
    <property type="entry name" value="CheY-like"/>
    <property type="match status" value="1"/>
</dbReference>
<dbReference type="KEGG" id="celz:E5225_09195"/>
<feature type="compositionally biased region" description="Low complexity" evidence="5">
    <location>
        <begin position="12"/>
        <end position="25"/>
    </location>
</feature>
<keyword evidence="1" id="KW-0808">Transferase</keyword>
<dbReference type="InterPro" id="IPR036388">
    <property type="entry name" value="WH-like_DNA-bd_sf"/>
</dbReference>
<protein>
    <submittedName>
        <fullName evidence="7">ANTAR domain-containing protein</fullName>
    </submittedName>
</protein>
<dbReference type="InterPro" id="IPR012074">
    <property type="entry name" value="GAF_ANTAR"/>
</dbReference>
<reference evidence="7 8" key="1">
    <citation type="submission" date="2019-04" db="EMBL/GenBank/DDBJ databases">
        <title>Isolation and identification of Cellulomonas shaoxiangyii sp. Nov. isolated from feces of the Tibetan antelopes (Pantholops hodgsonii) in the Qinghai-Tibet plateau of China.</title>
        <authorList>
            <person name="Tian Z."/>
        </authorList>
    </citation>
    <scope>NUCLEOTIDE SEQUENCE [LARGE SCALE GENOMIC DNA]</scope>
    <source>
        <strain evidence="7 8">Z28</strain>
    </source>
</reference>
<evidence type="ECO:0000313" key="8">
    <source>
        <dbReference type="Proteomes" id="UP000296469"/>
    </source>
</evidence>
<dbReference type="InterPro" id="IPR029016">
    <property type="entry name" value="GAF-like_dom_sf"/>
</dbReference>
<dbReference type="InterPro" id="IPR005561">
    <property type="entry name" value="ANTAR"/>
</dbReference>
<dbReference type="PROSITE" id="PS50921">
    <property type="entry name" value="ANTAR"/>
    <property type="match status" value="1"/>
</dbReference>
<feature type="compositionally biased region" description="Basic and acidic residues" evidence="5">
    <location>
        <begin position="1"/>
        <end position="11"/>
    </location>
</feature>
<dbReference type="Gene3D" id="3.30.450.40">
    <property type="match status" value="1"/>
</dbReference>